<evidence type="ECO:0000259" key="7">
    <source>
        <dbReference type="PROSITE" id="PS50979"/>
    </source>
</evidence>
<evidence type="ECO:0000256" key="1">
    <source>
        <dbReference type="ARBA" id="ARBA00022598"/>
    </source>
</evidence>
<dbReference type="SUPFAM" id="SSF51246">
    <property type="entry name" value="Rudiment single hybrid motif"/>
    <property type="match status" value="1"/>
</dbReference>
<organism evidence="8 9">
    <name type="scientific">Dunaliella salina</name>
    <name type="common">Green alga</name>
    <name type="synonym">Protococcus salinus</name>
    <dbReference type="NCBI Taxonomy" id="3046"/>
    <lineage>
        <taxon>Eukaryota</taxon>
        <taxon>Viridiplantae</taxon>
        <taxon>Chlorophyta</taxon>
        <taxon>core chlorophytes</taxon>
        <taxon>Chlorophyceae</taxon>
        <taxon>CS clade</taxon>
        <taxon>Chlamydomonadales</taxon>
        <taxon>Dunaliellaceae</taxon>
        <taxon>Dunaliella</taxon>
    </lineage>
</organism>
<evidence type="ECO:0000313" key="9">
    <source>
        <dbReference type="Proteomes" id="UP000815325"/>
    </source>
</evidence>
<feature type="domain" description="ATP-grasp" evidence="6">
    <location>
        <begin position="30"/>
        <end position="232"/>
    </location>
</feature>
<evidence type="ECO:0000256" key="2">
    <source>
        <dbReference type="ARBA" id="ARBA00022741"/>
    </source>
</evidence>
<dbReference type="SUPFAM" id="SSF56059">
    <property type="entry name" value="Glutathione synthetase ATP-binding domain-like"/>
    <property type="match status" value="1"/>
</dbReference>
<name>A0ABQ7GZX9_DUNSA</name>
<dbReference type="SMART" id="SM00878">
    <property type="entry name" value="Biotin_carb_C"/>
    <property type="match status" value="1"/>
</dbReference>
<evidence type="ECO:0000256" key="3">
    <source>
        <dbReference type="ARBA" id="ARBA00022840"/>
    </source>
</evidence>
<gene>
    <name evidence="8" type="ORF">DUNSADRAFT_17511</name>
</gene>
<dbReference type="InterPro" id="IPR005482">
    <property type="entry name" value="Biotin_COase_C"/>
</dbReference>
<feature type="domain" description="Biotin carboxylation" evidence="7">
    <location>
        <begin position="1"/>
        <end position="301"/>
    </location>
</feature>
<protein>
    <submittedName>
        <fullName evidence="8">Uncharacterized protein</fullName>
    </submittedName>
</protein>
<dbReference type="EMBL" id="MU069521">
    <property type="protein sequence ID" value="KAF5840164.1"/>
    <property type="molecule type" value="Genomic_DNA"/>
</dbReference>
<evidence type="ECO:0000256" key="5">
    <source>
        <dbReference type="PROSITE-ProRule" id="PRU00409"/>
    </source>
</evidence>
<comment type="caution">
    <text evidence="8">The sequence shown here is derived from an EMBL/GenBank/DDBJ whole genome shotgun (WGS) entry which is preliminary data.</text>
</comment>
<dbReference type="Pfam" id="PF02785">
    <property type="entry name" value="Biotin_carb_C"/>
    <property type="match status" value="1"/>
</dbReference>
<sequence length="301" mass="32116">MTPPFSLGDISFVGPPASAIRSMGNKAVAKMQMASASVPVVPGYHGSDQSNDRPVLIHEAELVGFPLLVKAVSGGGGKGMKLAACRKDLPEALESARRESQSAFGDDSLLLERYVGKPRHVEVQVVADKLGNVASFFDRDCSVQRRHQKILEEAPAPGLSPKYHATLSDAARRAALAAGYTNAGVEHPVTEAITGMDLVTLQLLVAAGGELPLLQQQQVDGHAFEARLYAESPDKQFLPGAGRVEVWQPPTESSEVDSGIETGDLVGTHYDPMIAKIIVHGSDRRKALATMRKALDQMCVC</sequence>
<dbReference type="PROSITE" id="PS50979">
    <property type="entry name" value="BC"/>
    <property type="match status" value="1"/>
</dbReference>
<dbReference type="InterPro" id="IPR011761">
    <property type="entry name" value="ATP-grasp"/>
</dbReference>
<evidence type="ECO:0000313" key="8">
    <source>
        <dbReference type="EMBL" id="KAF5840164.1"/>
    </source>
</evidence>
<dbReference type="InterPro" id="IPR050856">
    <property type="entry name" value="Biotin_carboxylase_complex"/>
</dbReference>
<dbReference type="Pfam" id="PF02786">
    <property type="entry name" value="CPSase_L_D2"/>
    <property type="match status" value="2"/>
</dbReference>
<keyword evidence="1" id="KW-0436">Ligase</keyword>
<reference evidence="8" key="1">
    <citation type="submission" date="2017-08" db="EMBL/GenBank/DDBJ databases">
        <authorList>
            <person name="Polle J.E."/>
            <person name="Barry K."/>
            <person name="Cushman J."/>
            <person name="Schmutz J."/>
            <person name="Tran D."/>
            <person name="Hathwaick L.T."/>
            <person name="Yim W.C."/>
            <person name="Jenkins J."/>
            <person name="Mckie-Krisberg Z.M."/>
            <person name="Prochnik S."/>
            <person name="Lindquist E."/>
            <person name="Dockter R.B."/>
            <person name="Adam C."/>
            <person name="Molina H."/>
            <person name="Bunkerborg J."/>
            <person name="Jin E."/>
            <person name="Buchheim M."/>
            <person name="Magnuson J."/>
        </authorList>
    </citation>
    <scope>NUCLEOTIDE SEQUENCE</scope>
    <source>
        <strain evidence="8">CCAP 19/18</strain>
    </source>
</reference>
<keyword evidence="2 5" id="KW-0547">Nucleotide-binding</keyword>
<dbReference type="InterPro" id="IPR011764">
    <property type="entry name" value="Biotin_carboxylation_dom"/>
</dbReference>
<dbReference type="PANTHER" id="PTHR18866:SF33">
    <property type="entry name" value="METHYLCROTONOYL-COA CARBOXYLASE SUBUNIT ALPHA, MITOCHONDRIAL-RELATED"/>
    <property type="match status" value="1"/>
</dbReference>
<dbReference type="Gene3D" id="3.30.1490.20">
    <property type="entry name" value="ATP-grasp fold, A domain"/>
    <property type="match status" value="1"/>
</dbReference>
<keyword evidence="4" id="KW-0092">Biotin</keyword>
<keyword evidence="3 5" id="KW-0067">ATP-binding</keyword>
<dbReference type="Proteomes" id="UP000815325">
    <property type="component" value="Unassembled WGS sequence"/>
</dbReference>
<keyword evidence="9" id="KW-1185">Reference proteome</keyword>
<accession>A0ABQ7GZX9</accession>
<dbReference type="PANTHER" id="PTHR18866">
    <property type="entry name" value="CARBOXYLASE:PYRUVATE/ACETYL-COA/PROPIONYL-COA CARBOXYLASE"/>
    <property type="match status" value="1"/>
</dbReference>
<proteinExistence type="predicted"/>
<dbReference type="Gene3D" id="3.30.470.20">
    <property type="entry name" value="ATP-grasp fold, B domain"/>
    <property type="match status" value="2"/>
</dbReference>
<dbReference type="InterPro" id="IPR005479">
    <property type="entry name" value="CPAse_ATP-bd"/>
</dbReference>
<feature type="non-terminal residue" evidence="8">
    <location>
        <position position="301"/>
    </location>
</feature>
<dbReference type="InterPro" id="IPR013815">
    <property type="entry name" value="ATP_grasp_subdomain_1"/>
</dbReference>
<dbReference type="InterPro" id="IPR011054">
    <property type="entry name" value="Rudment_hybrid_motif"/>
</dbReference>
<evidence type="ECO:0000259" key="6">
    <source>
        <dbReference type="PROSITE" id="PS50975"/>
    </source>
</evidence>
<dbReference type="PROSITE" id="PS50975">
    <property type="entry name" value="ATP_GRASP"/>
    <property type="match status" value="1"/>
</dbReference>
<evidence type="ECO:0000256" key="4">
    <source>
        <dbReference type="ARBA" id="ARBA00023267"/>
    </source>
</evidence>